<dbReference type="Proteomes" id="UP000499080">
    <property type="component" value="Unassembled WGS sequence"/>
</dbReference>
<dbReference type="PROSITE" id="PS50879">
    <property type="entry name" value="RNASE_H_1"/>
    <property type="match status" value="1"/>
</dbReference>
<sequence>MFCLFSTNTAVNGSRDISERLHQFFSAFTSEIYGIYLALLKIMFMRRNKYIVHTDSKRAINALKALTISCHPFVTKCAELSNYLIEKYVDIAFWWIPGHCVIKGNERADHAAKSAFLMKENFVPLVDAQRAAQNLIIDSWKDIWEQQTSNKLHVFHICIKPLKLAGLIRIKEVMLPRLRIGRTYYLLCSEPPAVWLQCQSILKVKHV</sequence>
<dbReference type="AlphaFoldDB" id="A0A4Y2EP87"/>
<proteinExistence type="predicted"/>
<gene>
    <name evidence="2" type="ORF">AVEN_167458_1</name>
</gene>
<dbReference type="SUPFAM" id="SSF53098">
    <property type="entry name" value="Ribonuclease H-like"/>
    <property type="match status" value="1"/>
</dbReference>
<reference evidence="2 3" key="1">
    <citation type="journal article" date="2019" name="Sci. Rep.">
        <title>Orb-weaving spider Araneus ventricosus genome elucidates the spidroin gene catalogue.</title>
        <authorList>
            <person name="Kono N."/>
            <person name="Nakamura H."/>
            <person name="Ohtoshi R."/>
            <person name="Moran D.A.P."/>
            <person name="Shinohara A."/>
            <person name="Yoshida Y."/>
            <person name="Fujiwara M."/>
            <person name="Mori M."/>
            <person name="Tomita M."/>
            <person name="Arakawa K."/>
        </authorList>
    </citation>
    <scope>NUCLEOTIDE SEQUENCE [LARGE SCALE GENOMIC DNA]</scope>
</reference>
<dbReference type="OrthoDB" id="6774133at2759"/>
<dbReference type="CDD" id="cd09276">
    <property type="entry name" value="Rnase_HI_RT_non_LTR"/>
    <property type="match status" value="1"/>
</dbReference>
<evidence type="ECO:0000313" key="3">
    <source>
        <dbReference type="Proteomes" id="UP000499080"/>
    </source>
</evidence>
<dbReference type="GO" id="GO:0004523">
    <property type="term" value="F:RNA-DNA hybrid ribonuclease activity"/>
    <property type="evidence" value="ECO:0007669"/>
    <property type="project" value="InterPro"/>
</dbReference>
<dbReference type="InterPro" id="IPR002156">
    <property type="entry name" value="RNaseH_domain"/>
</dbReference>
<keyword evidence="3" id="KW-1185">Reference proteome</keyword>
<feature type="domain" description="RNase H type-1" evidence="1">
    <location>
        <begin position="1"/>
        <end position="117"/>
    </location>
</feature>
<dbReference type="Gene3D" id="3.30.420.10">
    <property type="entry name" value="Ribonuclease H-like superfamily/Ribonuclease H"/>
    <property type="match status" value="1"/>
</dbReference>
<organism evidence="2 3">
    <name type="scientific">Araneus ventricosus</name>
    <name type="common">Orbweaver spider</name>
    <name type="synonym">Epeira ventricosa</name>
    <dbReference type="NCBI Taxonomy" id="182803"/>
    <lineage>
        <taxon>Eukaryota</taxon>
        <taxon>Metazoa</taxon>
        <taxon>Ecdysozoa</taxon>
        <taxon>Arthropoda</taxon>
        <taxon>Chelicerata</taxon>
        <taxon>Arachnida</taxon>
        <taxon>Araneae</taxon>
        <taxon>Araneomorphae</taxon>
        <taxon>Entelegynae</taxon>
        <taxon>Araneoidea</taxon>
        <taxon>Araneidae</taxon>
        <taxon>Araneus</taxon>
    </lineage>
</organism>
<accession>A0A4Y2EP87</accession>
<dbReference type="EMBL" id="BGPR01000649">
    <property type="protein sequence ID" value="GBM29988.1"/>
    <property type="molecule type" value="Genomic_DNA"/>
</dbReference>
<dbReference type="GO" id="GO:0003676">
    <property type="term" value="F:nucleic acid binding"/>
    <property type="evidence" value="ECO:0007669"/>
    <property type="project" value="InterPro"/>
</dbReference>
<evidence type="ECO:0000313" key="2">
    <source>
        <dbReference type="EMBL" id="GBM29988.1"/>
    </source>
</evidence>
<dbReference type="Pfam" id="PF00075">
    <property type="entry name" value="RNase_H"/>
    <property type="match status" value="1"/>
</dbReference>
<dbReference type="InterPro" id="IPR012337">
    <property type="entry name" value="RNaseH-like_sf"/>
</dbReference>
<name>A0A4Y2EP87_ARAVE</name>
<comment type="caution">
    <text evidence="2">The sequence shown here is derived from an EMBL/GenBank/DDBJ whole genome shotgun (WGS) entry which is preliminary data.</text>
</comment>
<protein>
    <recommendedName>
        <fullName evidence="1">RNase H type-1 domain-containing protein</fullName>
    </recommendedName>
</protein>
<dbReference type="InterPro" id="IPR036397">
    <property type="entry name" value="RNaseH_sf"/>
</dbReference>
<evidence type="ECO:0000259" key="1">
    <source>
        <dbReference type="PROSITE" id="PS50879"/>
    </source>
</evidence>